<comment type="caution">
    <text evidence="3">The sequence shown here is derived from an EMBL/GenBank/DDBJ whole genome shotgun (WGS) entry which is preliminary data.</text>
</comment>
<feature type="compositionally biased region" description="Gly residues" evidence="1">
    <location>
        <begin position="102"/>
        <end position="116"/>
    </location>
</feature>
<reference evidence="3" key="1">
    <citation type="submission" date="2022-04" db="EMBL/GenBank/DDBJ databases">
        <title>Paenibacillus mangrovi sp. nov., a novel endophytic bacterium isolated from bark of Kandelia candel.</title>
        <authorList>
            <person name="Tuo L."/>
        </authorList>
    </citation>
    <scope>NUCLEOTIDE SEQUENCE</scope>
    <source>
        <strain evidence="3">KQZ6P-2</strain>
    </source>
</reference>
<organism evidence="3 4">
    <name type="scientific">Paenibacillus mangrovi</name>
    <dbReference type="NCBI Taxonomy" id="2931978"/>
    <lineage>
        <taxon>Bacteria</taxon>
        <taxon>Bacillati</taxon>
        <taxon>Bacillota</taxon>
        <taxon>Bacilli</taxon>
        <taxon>Bacillales</taxon>
        <taxon>Paenibacillaceae</taxon>
        <taxon>Paenibacillus</taxon>
    </lineage>
</organism>
<sequence>MDGDEIQSLDEKVLEQAASDPNHKIVHFGFKFKTPIAAGTLANLTFNASEAGSYSFSIKNVDLKDSEDKDIASKASEDITVKVATANQIPDPGTDPNPDPGNGSGSGPSSSGGGGSSPSVPSGNKLTAGTLNEKGTGDQKSAVLNIDSTYLTSQLGSANNQSITLDINDVKVESYHPLNIQLSSSLTDQLLKANKPLVIKGKSFEISIPANDVKSFVTKDGLIVGISFSSTPTGTPQAPNGGSVHFVSGGLTINEPASALASPVTITLTLDPAKVKNRNKVGIFARNSDGTWTYLTTGNDKPGFATFQTSKLDTFSAAEVSKSFADIANHWAKTEIEVIAAHYLVNGKDSADTFKPNDQVTQAEFLSLLDRLLGTGKTWSDRAAESGSSHPLTREELAILLAKALGADLNGTGSSLSFKDQNSIQESALGSISYAVQKGYLKGNPDHTFNPKGKLTRAEAGVILYRVLQDLQSK</sequence>
<dbReference type="Pfam" id="PF00395">
    <property type="entry name" value="SLH"/>
    <property type="match status" value="2"/>
</dbReference>
<feature type="domain" description="SLH" evidence="2">
    <location>
        <begin position="415"/>
        <end position="474"/>
    </location>
</feature>
<name>A0A9X2B697_9BACL</name>
<keyword evidence="4" id="KW-1185">Reference proteome</keyword>
<feature type="domain" description="SLH" evidence="2">
    <location>
        <begin position="319"/>
        <end position="383"/>
    </location>
</feature>
<evidence type="ECO:0000313" key="4">
    <source>
        <dbReference type="Proteomes" id="UP001139347"/>
    </source>
</evidence>
<dbReference type="AlphaFoldDB" id="A0A9X2B697"/>
<protein>
    <submittedName>
        <fullName evidence="3">S-layer homology domain-containing protein</fullName>
    </submittedName>
</protein>
<evidence type="ECO:0000259" key="2">
    <source>
        <dbReference type="PROSITE" id="PS51272"/>
    </source>
</evidence>
<proteinExistence type="predicted"/>
<dbReference type="EMBL" id="JALIRP010000004">
    <property type="protein sequence ID" value="MCJ8012483.1"/>
    <property type="molecule type" value="Genomic_DNA"/>
</dbReference>
<evidence type="ECO:0000313" key="3">
    <source>
        <dbReference type="EMBL" id="MCJ8012483.1"/>
    </source>
</evidence>
<gene>
    <name evidence="3" type="ORF">MUG84_12145</name>
</gene>
<dbReference type="InterPro" id="IPR001119">
    <property type="entry name" value="SLH_dom"/>
</dbReference>
<dbReference type="PROSITE" id="PS51272">
    <property type="entry name" value="SLH"/>
    <property type="match status" value="2"/>
</dbReference>
<evidence type="ECO:0000256" key="1">
    <source>
        <dbReference type="SAM" id="MobiDB-lite"/>
    </source>
</evidence>
<accession>A0A9X2B697</accession>
<feature type="region of interest" description="Disordered" evidence="1">
    <location>
        <begin position="82"/>
        <end position="137"/>
    </location>
</feature>
<dbReference type="Proteomes" id="UP001139347">
    <property type="component" value="Unassembled WGS sequence"/>
</dbReference>